<organism evidence="1 2">
    <name type="scientific">Gordonia amicalis</name>
    <dbReference type="NCBI Taxonomy" id="89053"/>
    <lineage>
        <taxon>Bacteria</taxon>
        <taxon>Bacillati</taxon>
        <taxon>Actinomycetota</taxon>
        <taxon>Actinomycetes</taxon>
        <taxon>Mycobacteriales</taxon>
        <taxon>Gordoniaceae</taxon>
        <taxon>Gordonia</taxon>
    </lineage>
</organism>
<reference evidence="1" key="1">
    <citation type="submission" date="2023-10" db="EMBL/GenBank/DDBJ databases">
        <title>Development of a sustainable strategy for remediation of hydrocarbon-contaminated territories based on the waste exchange concept.</title>
        <authorList>
            <person name="Krivoruchko A."/>
        </authorList>
    </citation>
    <scope>NUCLEOTIDE SEQUENCE</scope>
    <source>
        <strain evidence="1">IEGM 1279</strain>
    </source>
</reference>
<protein>
    <recommendedName>
        <fullName evidence="3">PIN domain-containing protein</fullName>
    </recommendedName>
</protein>
<evidence type="ECO:0000313" key="1">
    <source>
        <dbReference type="EMBL" id="MDV6312117.1"/>
    </source>
</evidence>
<dbReference type="Proteomes" id="UP001185922">
    <property type="component" value="Unassembled WGS sequence"/>
</dbReference>
<dbReference type="EMBL" id="JAWLKH010000007">
    <property type="protein sequence ID" value="MDV6312117.1"/>
    <property type="molecule type" value="Genomic_DNA"/>
</dbReference>
<sequence length="145" mass="16063">MSNSIYLVDNNALARLTRDQRSSRFFADFCRIPTDVLEEASGFPDIDQLRKVEYKTTVSVLERLIEVMKTVPSEDTELLDLYGNKGRADPVIVACALDAHADETATLLPQTIVIVTHDKAVRDKATEFGFIVETSEELAAAIDAT</sequence>
<evidence type="ECO:0008006" key="3">
    <source>
        <dbReference type="Google" id="ProtNLM"/>
    </source>
</evidence>
<dbReference type="RefSeq" id="WP_039586611.1">
    <property type="nucleotide sequence ID" value="NZ_JAWLKH010000007.1"/>
</dbReference>
<accession>A0AAE4R5B0</accession>
<dbReference type="AlphaFoldDB" id="A0AAE4R5B0"/>
<gene>
    <name evidence="1" type="ORF">R3Q15_09505</name>
</gene>
<comment type="caution">
    <text evidence="1">The sequence shown here is derived from an EMBL/GenBank/DDBJ whole genome shotgun (WGS) entry which is preliminary data.</text>
</comment>
<proteinExistence type="predicted"/>
<evidence type="ECO:0000313" key="2">
    <source>
        <dbReference type="Proteomes" id="UP001185922"/>
    </source>
</evidence>
<name>A0AAE4R5B0_9ACTN</name>